<organism evidence="1">
    <name type="scientific">marine sediment metagenome</name>
    <dbReference type="NCBI Taxonomy" id="412755"/>
    <lineage>
        <taxon>unclassified sequences</taxon>
        <taxon>metagenomes</taxon>
        <taxon>ecological metagenomes</taxon>
    </lineage>
</organism>
<comment type="caution">
    <text evidence="1">The sequence shown here is derived from an EMBL/GenBank/DDBJ whole genome shotgun (WGS) entry which is preliminary data.</text>
</comment>
<evidence type="ECO:0008006" key="2">
    <source>
        <dbReference type="Google" id="ProtNLM"/>
    </source>
</evidence>
<dbReference type="EMBL" id="LAZR01000287">
    <property type="protein sequence ID" value="KKN76909.1"/>
    <property type="molecule type" value="Genomic_DNA"/>
</dbReference>
<reference evidence="1" key="1">
    <citation type="journal article" date="2015" name="Nature">
        <title>Complex archaea that bridge the gap between prokaryotes and eukaryotes.</title>
        <authorList>
            <person name="Spang A."/>
            <person name="Saw J.H."/>
            <person name="Jorgensen S.L."/>
            <person name="Zaremba-Niedzwiedzka K."/>
            <person name="Martijn J."/>
            <person name="Lind A.E."/>
            <person name="van Eijk R."/>
            <person name="Schleper C."/>
            <person name="Guy L."/>
            <person name="Ettema T.J."/>
        </authorList>
    </citation>
    <scope>NUCLEOTIDE SEQUENCE</scope>
</reference>
<protein>
    <recommendedName>
        <fullName evidence="2">GLUG domain-containing protein</fullName>
    </recommendedName>
</protein>
<name>A0A0F9TCM2_9ZZZZ</name>
<dbReference type="AlphaFoldDB" id="A0A0F9TCM2"/>
<sequence>MTTRGEITGGFVGESNGVITGCYATGSNQEQIREEPTITRTIFRLVFPIHKRIWRFLMLIIRGWCYFD</sequence>
<evidence type="ECO:0000313" key="1">
    <source>
        <dbReference type="EMBL" id="KKN76909.1"/>
    </source>
</evidence>
<accession>A0A0F9TCM2</accession>
<gene>
    <name evidence="1" type="ORF">LCGC14_0365600</name>
</gene>
<proteinExistence type="predicted"/>